<feature type="transmembrane region" description="Helical" evidence="19">
    <location>
        <begin position="185"/>
        <end position="212"/>
    </location>
</feature>
<accession>A0ABT8VCP0</accession>
<evidence type="ECO:0000313" key="21">
    <source>
        <dbReference type="Proteomes" id="UP001168883"/>
    </source>
</evidence>
<protein>
    <recommendedName>
        <fullName evidence="6 19">Adenosylcobinamide-GDP ribazoletransferase</fullName>
        <ecNumber evidence="5 19">2.7.8.26</ecNumber>
    </recommendedName>
    <alternativeName>
        <fullName evidence="16 19">Cobalamin synthase</fullName>
    </alternativeName>
    <alternativeName>
        <fullName evidence="15 19">Cobalamin-5'-phosphate synthase</fullName>
    </alternativeName>
</protein>
<dbReference type="Proteomes" id="UP001168883">
    <property type="component" value="Unassembled WGS sequence"/>
</dbReference>
<feature type="transmembrane region" description="Helical" evidence="19">
    <location>
        <begin position="151"/>
        <end position="173"/>
    </location>
</feature>
<evidence type="ECO:0000256" key="1">
    <source>
        <dbReference type="ARBA" id="ARBA00001946"/>
    </source>
</evidence>
<evidence type="ECO:0000256" key="18">
    <source>
        <dbReference type="ARBA" id="ARBA00049504"/>
    </source>
</evidence>
<comment type="similarity">
    <text evidence="4 19">Belongs to the CobS family.</text>
</comment>
<dbReference type="NCBIfam" id="TIGR00317">
    <property type="entry name" value="cobS"/>
    <property type="match status" value="1"/>
</dbReference>
<evidence type="ECO:0000256" key="16">
    <source>
        <dbReference type="ARBA" id="ARBA00032853"/>
    </source>
</evidence>
<keyword evidence="11 19" id="KW-0460">Magnesium</keyword>
<keyword evidence="12 19" id="KW-1133">Transmembrane helix</keyword>
<dbReference type="EC" id="2.7.8.26" evidence="5 19"/>
<feature type="transmembrane region" description="Helical" evidence="19">
    <location>
        <begin position="224"/>
        <end position="248"/>
    </location>
</feature>
<keyword evidence="9 19" id="KW-0808">Transferase</keyword>
<keyword evidence="8 19" id="KW-0169">Cobalamin biosynthesis</keyword>
<dbReference type="InterPro" id="IPR003805">
    <property type="entry name" value="CobS"/>
</dbReference>
<evidence type="ECO:0000256" key="13">
    <source>
        <dbReference type="ARBA" id="ARBA00023136"/>
    </source>
</evidence>
<gene>
    <name evidence="19 20" type="primary">cobS</name>
    <name evidence="20" type="ORF">Q3C12_17195</name>
</gene>
<proteinExistence type="inferred from homology"/>
<comment type="pathway">
    <text evidence="3 19">Cofactor biosynthesis; adenosylcobalamin biosynthesis; adenosylcobalamin from cob(II)yrinate a,c-diamide: step 7/7.</text>
</comment>
<evidence type="ECO:0000256" key="14">
    <source>
        <dbReference type="ARBA" id="ARBA00025228"/>
    </source>
</evidence>
<dbReference type="GO" id="GO:0051073">
    <property type="term" value="F:adenosylcobinamide-GDP ribazoletransferase activity"/>
    <property type="evidence" value="ECO:0007669"/>
    <property type="project" value="UniProtKB-EC"/>
</dbReference>
<comment type="subcellular location">
    <subcellularLocation>
        <location evidence="2 19">Cell membrane</location>
        <topology evidence="2 19">Multi-pass membrane protein</topology>
    </subcellularLocation>
</comment>
<dbReference type="PANTHER" id="PTHR34148:SF1">
    <property type="entry name" value="ADENOSYLCOBINAMIDE-GDP RIBAZOLETRANSFERASE"/>
    <property type="match status" value="1"/>
</dbReference>
<name>A0ABT8VCP0_9BACL</name>
<keyword evidence="13 19" id="KW-0472">Membrane</keyword>
<sequence length="280" mass="29554">MRAFIRLIRSWGEACAAAFQFLTRLPVPVKLDYNDALFRRSVVFYPLVGLVLGLITAAAGLLLANVLSPLPAAVLLLGIWVMLTGALHLDGLMDTADGILSYRSRERMLEIMKDSRVGAMGVIAAVLVLLLKWSLLTELLPAAAAGSQGNLWLLLALVPLWSRWYMVVAIACWPYARQAGSGMGGFFRGVGAGHAAGSGLVALLLSFCVAAAGEAFGGLSLPFWHMVGIVVILLAVTVGAGVLMSVSIHRKLGGLTGDTYGAMNELLEAALLLALVLIKG</sequence>
<evidence type="ECO:0000256" key="2">
    <source>
        <dbReference type="ARBA" id="ARBA00004651"/>
    </source>
</evidence>
<comment type="function">
    <text evidence="14 19">Joins adenosylcobinamide-GDP and alpha-ribazole to generate adenosylcobalamin (Ado-cobalamin). Also synthesizes adenosylcobalamin 5'-phosphate from adenosylcobinamide-GDP and alpha-ribazole 5'-phosphate.</text>
</comment>
<evidence type="ECO:0000256" key="19">
    <source>
        <dbReference type="HAMAP-Rule" id="MF_00719"/>
    </source>
</evidence>
<organism evidence="20 21">
    <name type="scientific">Paenibacillus ehimensis</name>
    <dbReference type="NCBI Taxonomy" id="79264"/>
    <lineage>
        <taxon>Bacteria</taxon>
        <taxon>Bacillati</taxon>
        <taxon>Bacillota</taxon>
        <taxon>Bacilli</taxon>
        <taxon>Bacillales</taxon>
        <taxon>Paenibacillaceae</taxon>
        <taxon>Paenibacillus</taxon>
    </lineage>
</organism>
<evidence type="ECO:0000256" key="5">
    <source>
        <dbReference type="ARBA" id="ARBA00013200"/>
    </source>
</evidence>
<evidence type="ECO:0000256" key="17">
    <source>
        <dbReference type="ARBA" id="ARBA00048623"/>
    </source>
</evidence>
<keyword evidence="10 19" id="KW-0812">Transmembrane</keyword>
<dbReference type="EMBL" id="JAUMKJ010000019">
    <property type="protein sequence ID" value="MDO3678744.1"/>
    <property type="molecule type" value="Genomic_DNA"/>
</dbReference>
<comment type="catalytic activity">
    <reaction evidence="17 19">
        <text>alpha-ribazole + adenosylcob(III)inamide-GDP = adenosylcob(III)alamin + GMP + H(+)</text>
        <dbReference type="Rhea" id="RHEA:16049"/>
        <dbReference type="ChEBI" id="CHEBI:10329"/>
        <dbReference type="ChEBI" id="CHEBI:15378"/>
        <dbReference type="ChEBI" id="CHEBI:18408"/>
        <dbReference type="ChEBI" id="CHEBI:58115"/>
        <dbReference type="ChEBI" id="CHEBI:60487"/>
        <dbReference type="EC" id="2.7.8.26"/>
    </reaction>
</comment>
<evidence type="ECO:0000256" key="8">
    <source>
        <dbReference type="ARBA" id="ARBA00022573"/>
    </source>
</evidence>
<comment type="cofactor">
    <cofactor evidence="1 19">
        <name>Mg(2+)</name>
        <dbReference type="ChEBI" id="CHEBI:18420"/>
    </cofactor>
</comment>
<feature type="transmembrane region" description="Helical" evidence="19">
    <location>
        <begin position="42"/>
        <end position="64"/>
    </location>
</feature>
<evidence type="ECO:0000256" key="4">
    <source>
        <dbReference type="ARBA" id="ARBA00010561"/>
    </source>
</evidence>
<keyword evidence="7 19" id="KW-1003">Cell membrane</keyword>
<evidence type="ECO:0000256" key="15">
    <source>
        <dbReference type="ARBA" id="ARBA00032605"/>
    </source>
</evidence>
<evidence type="ECO:0000256" key="3">
    <source>
        <dbReference type="ARBA" id="ARBA00004663"/>
    </source>
</evidence>
<dbReference type="HAMAP" id="MF_00719">
    <property type="entry name" value="CobS"/>
    <property type="match status" value="1"/>
</dbReference>
<keyword evidence="21" id="KW-1185">Reference proteome</keyword>
<dbReference type="PANTHER" id="PTHR34148">
    <property type="entry name" value="ADENOSYLCOBINAMIDE-GDP RIBAZOLETRANSFERASE"/>
    <property type="match status" value="1"/>
</dbReference>
<evidence type="ECO:0000256" key="6">
    <source>
        <dbReference type="ARBA" id="ARBA00015850"/>
    </source>
</evidence>
<evidence type="ECO:0000256" key="7">
    <source>
        <dbReference type="ARBA" id="ARBA00022475"/>
    </source>
</evidence>
<feature type="transmembrane region" description="Helical" evidence="19">
    <location>
        <begin position="114"/>
        <end position="131"/>
    </location>
</feature>
<reference evidence="20" key="1">
    <citation type="submission" date="2023-07" db="EMBL/GenBank/DDBJ databases">
        <authorList>
            <person name="Aktuganov G."/>
            <person name="Boyko T."/>
            <person name="Delegan Y."/>
            <person name="Galimzianova N."/>
            <person name="Gilvanova E."/>
            <person name="Korobov V."/>
            <person name="Kuzmina L."/>
            <person name="Melentiev A."/>
            <person name="Milman P."/>
            <person name="Ryabova A."/>
            <person name="Stupak E."/>
            <person name="Yasakov T."/>
            <person name="Zharikova N."/>
            <person name="Zhurenko E."/>
        </authorList>
    </citation>
    <scope>NUCLEOTIDE SEQUENCE</scope>
    <source>
        <strain evidence="20">IB-739</strain>
    </source>
</reference>
<evidence type="ECO:0000256" key="10">
    <source>
        <dbReference type="ARBA" id="ARBA00022692"/>
    </source>
</evidence>
<evidence type="ECO:0000313" key="20">
    <source>
        <dbReference type="EMBL" id="MDO3678744.1"/>
    </source>
</evidence>
<dbReference type="RefSeq" id="WP_302879035.1">
    <property type="nucleotide sequence ID" value="NZ_JAUMKJ010000019.1"/>
</dbReference>
<evidence type="ECO:0000256" key="9">
    <source>
        <dbReference type="ARBA" id="ARBA00022679"/>
    </source>
</evidence>
<evidence type="ECO:0000256" key="12">
    <source>
        <dbReference type="ARBA" id="ARBA00022989"/>
    </source>
</evidence>
<comment type="catalytic activity">
    <reaction evidence="18 19">
        <text>alpha-ribazole 5'-phosphate + adenosylcob(III)inamide-GDP = adenosylcob(III)alamin 5'-phosphate + GMP + H(+)</text>
        <dbReference type="Rhea" id="RHEA:23560"/>
        <dbReference type="ChEBI" id="CHEBI:15378"/>
        <dbReference type="ChEBI" id="CHEBI:57918"/>
        <dbReference type="ChEBI" id="CHEBI:58115"/>
        <dbReference type="ChEBI" id="CHEBI:60487"/>
        <dbReference type="ChEBI" id="CHEBI:60493"/>
        <dbReference type="EC" id="2.7.8.26"/>
    </reaction>
</comment>
<evidence type="ECO:0000256" key="11">
    <source>
        <dbReference type="ARBA" id="ARBA00022842"/>
    </source>
</evidence>
<dbReference type="Pfam" id="PF02654">
    <property type="entry name" value="CobS"/>
    <property type="match status" value="1"/>
</dbReference>
<comment type="caution">
    <text evidence="20">The sequence shown here is derived from an EMBL/GenBank/DDBJ whole genome shotgun (WGS) entry which is preliminary data.</text>
</comment>
<feature type="transmembrane region" description="Helical" evidence="19">
    <location>
        <begin position="70"/>
        <end position="93"/>
    </location>
</feature>